<evidence type="ECO:0000256" key="3">
    <source>
        <dbReference type="ARBA" id="ARBA00013738"/>
    </source>
</evidence>
<keyword evidence="7" id="KW-0206">Cytoskeleton</keyword>
<dbReference type="OrthoDB" id="10254713at2759"/>
<dbReference type="AlphaFoldDB" id="A0A2V0P162"/>
<reference evidence="11 12" key="1">
    <citation type="journal article" date="2018" name="Sci. Rep.">
        <title>Raphidocelis subcapitata (=Pseudokirchneriella subcapitata) provides an insight into genome evolution and environmental adaptations in the Sphaeropleales.</title>
        <authorList>
            <person name="Suzuki S."/>
            <person name="Yamaguchi H."/>
            <person name="Nakajima N."/>
            <person name="Kawachi M."/>
        </authorList>
    </citation>
    <scope>NUCLEOTIDE SEQUENCE [LARGE SCALE GENOMIC DNA]</scope>
    <source>
        <strain evidence="11 12">NIES-35</strain>
    </source>
</reference>
<protein>
    <recommendedName>
        <fullName evidence="3">Dynein regulatory complex protein 9</fullName>
    </recommendedName>
</protein>
<organism evidence="11 12">
    <name type="scientific">Raphidocelis subcapitata</name>
    <dbReference type="NCBI Taxonomy" id="307507"/>
    <lineage>
        <taxon>Eukaryota</taxon>
        <taxon>Viridiplantae</taxon>
        <taxon>Chlorophyta</taxon>
        <taxon>core chlorophytes</taxon>
        <taxon>Chlorophyceae</taxon>
        <taxon>CS clade</taxon>
        <taxon>Sphaeropleales</taxon>
        <taxon>Selenastraceae</taxon>
        <taxon>Raphidocelis</taxon>
    </lineage>
</organism>
<keyword evidence="12" id="KW-1185">Reference proteome</keyword>
<evidence type="ECO:0000256" key="9">
    <source>
        <dbReference type="SAM" id="Coils"/>
    </source>
</evidence>
<comment type="similarity">
    <text evidence="2">Belongs to the DRC9 family.</text>
</comment>
<comment type="subcellular location">
    <subcellularLocation>
        <location evidence="1">Cytoplasm</location>
        <location evidence="1">Cytoskeleton</location>
        <location evidence="1">Flagellum axoneme</location>
    </subcellularLocation>
</comment>
<evidence type="ECO:0000313" key="12">
    <source>
        <dbReference type="Proteomes" id="UP000247498"/>
    </source>
</evidence>
<keyword evidence="4" id="KW-0963">Cytoplasm</keyword>
<evidence type="ECO:0000256" key="8">
    <source>
        <dbReference type="ARBA" id="ARBA00023273"/>
    </source>
</evidence>
<dbReference type="PANTHER" id="PTHR14871">
    <property type="entry name" value="DYNEIN REGULATORY COMPLEX PROTEIN 9"/>
    <property type="match status" value="1"/>
</dbReference>
<feature type="coiled-coil region" evidence="9">
    <location>
        <begin position="196"/>
        <end position="227"/>
    </location>
</feature>
<evidence type="ECO:0000256" key="6">
    <source>
        <dbReference type="ARBA" id="ARBA00023069"/>
    </source>
</evidence>
<sequence length="410" mass="44178">MGAPSEATLAGAQHAEQALPLSPLEALHLRAVLSAALERLALVGAANVDAAAQAQALSRSVGDEIGRVMAEQRELEGRFEELVAAQHELRAQPNKARLQANEAQLALVSEALRAATQRLCRSLRDNLNVADNMAKVANERADVAALLAATVEALRVGAGAPPPSVLPVAAAVLAQEREEAAARELGDAERGATAAVRQLRQDLSSEKAAHDEAMREKRLALAALKEQLRVDRLRLAVEGRHHAKDLAAANQCARRLQRAELASLSDALALLRQQIEIERSGAAAAVEHLSRAAAARQDDAVGWGSRREEDAHAKERAIEVVRAQHQRDAMRLKDLETRLGEEQELKARRDERMREEAEAAERAAADAVRRLRAALRIQAAWRGVKARRQLQAGKGTKKGGGKGKKGSGKR</sequence>
<keyword evidence="5 11" id="KW-0282">Flagellum</keyword>
<keyword evidence="6" id="KW-0969">Cilium</keyword>
<gene>
    <name evidence="11" type="ORF">Rsub_06328</name>
</gene>
<feature type="compositionally biased region" description="Basic residues" evidence="10">
    <location>
        <begin position="395"/>
        <end position="410"/>
    </location>
</feature>
<keyword evidence="8" id="KW-0966">Cell projection</keyword>
<evidence type="ECO:0000256" key="1">
    <source>
        <dbReference type="ARBA" id="ARBA00004611"/>
    </source>
</evidence>
<feature type="region of interest" description="Disordered" evidence="10">
    <location>
        <begin position="384"/>
        <end position="410"/>
    </location>
</feature>
<dbReference type="STRING" id="307507.A0A2V0P162"/>
<dbReference type="EMBL" id="BDRX01000042">
    <property type="protein sequence ID" value="GBF93608.1"/>
    <property type="molecule type" value="Genomic_DNA"/>
</dbReference>
<dbReference type="InterPro" id="IPR042618">
    <property type="entry name" value="IQCG"/>
</dbReference>
<dbReference type="InterPro" id="IPR000048">
    <property type="entry name" value="IQ_motif_EF-hand-BS"/>
</dbReference>
<dbReference type="GO" id="GO:0031514">
    <property type="term" value="C:motile cilium"/>
    <property type="evidence" value="ECO:0007669"/>
    <property type="project" value="TreeGrafter"/>
</dbReference>
<dbReference type="PANTHER" id="PTHR14871:SF1">
    <property type="entry name" value="DYNEIN REGULATORY COMPLEX PROTEIN 9"/>
    <property type="match status" value="1"/>
</dbReference>
<evidence type="ECO:0000256" key="10">
    <source>
        <dbReference type="SAM" id="MobiDB-lite"/>
    </source>
</evidence>
<evidence type="ECO:0000256" key="4">
    <source>
        <dbReference type="ARBA" id="ARBA00022490"/>
    </source>
</evidence>
<dbReference type="SMART" id="SM00015">
    <property type="entry name" value="IQ"/>
    <property type="match status" value="1"/>
</dbReference>
<evidence type="ECO:0000256" key="5">
    <source>
        <dbReference type="ARBA" id="ARBA00022846"/>
    </source>
</evidence>
<keyword evidence="9" id="KW-0175">Coiled coil</keyword>
<comment type="caution">
    <text evidence="11">The sequence shown here is derived from an EMBL/GenBank/DDBJ whole genome shotgun (WGS) entry which is preliminary data.</text>
</comment>
<dbReference type="GO" id="GO:0005737">
    <property type="term" value="C:cytoplasm"/>
    <property type="evidence" value="ECO:0007669"/>
    <property type="project" value="TreeGrafter"/>
</dbReference>
<dbReference type="GO" id="GO:0044782">
    <property type="term" value="P:cilium organization"/>
    <property type="evidence" value="ECO:0007669"/>
    <property type="project" value="TreeGrafter"/>
</dbReference>
<dbReference type="Proteomes" id="UP000247498">
    <property type="component" value="Unassembled WGS sequence"/>
</dbReference>
<dbReference type="PROSITE" id="PS50096">
    <property type="entry name" value="IQ"/>
    <property type="match status" value="1"/>
</dbReference>
<proteinExistence type="inferred from homology"/>
<name>A0A2V0P162_9CHLO</name>
<evidence type="ECO:0000313" key="11">
    <source>
        <dbReference type="EMBL" id="GBF93608.1"/>
    </source>
</evidence>
<evidence type="ECO:0000256" key="2">
    <source>
        <dbReference type="ARBA" id="ARBA00008222"/>
    </source>
</evidence>
<accession>A0A2V0P162</accession>
<dbReference type="InParanoid" id="A0A2V0P162"/>
<evidence type="ECO:0000256" key="7">
    <source>
        <dbReference type="ARBA" id="ARBA00023212"/>
    </source>
</evidence>